<keyword evidence="11" id="KW-1185">Reference proteome</keyword>
<proteinExistence type="inferred from homology"/>
<evidence type="ECO:0000313" key="11">
    <source>
        <dbReference type="Proteomes" id="UP000292052"/>
    </source>
</evidence>
<feature type="domain" description="DNA2/NAM7 helicase helicase" evidence="8">
    <location>
        <begin position="132"/>
        <end position="223"/>
    </location>
</feature>
<feature type="domain" description="Helicase MOV-10-like beta-barrel" evidence="9">
    <location>
        <begin position="6"/>
        <end position="69"/>
    </location>
</feature>
<dbReference type="STRING" id="1661398.A0A482VP39"/>
<keyword evidence="7" id="KW-0067">ATP-binding</keyword>
<dbReference type="Proteomes" id="UP000292052">
    <property type="component" value="Unassembled WGS sequence"/>
</dbReference>
<evidence type="ECO:0000256" key="3">
    <source>
        <dbReference type="ARBA" id="ARBA00022490"/>
    </source>
</evidence>
<organism evidence="10 11">
    <name type="scientific">Asbolus verrucosus</name>
    <name type="common">Desert ironclad beetle</name>
    <dbReference type="NCBI Taxonomy" id="1661398"/>
    <lineage>
        <taxon>Eukaryota</taxon>
        <taxon>Metazoa</taxon>
        <taxon>Ecdysozoa</taxon>
        <taxon>Arthropoda</taxon>
        <taxon>Hexapoda</taxon>
        <taxon>Insecta</taxon>
        <taxon>Pterygota</taxon>
        <taxon>Neoptera</taxon>
        <taxon>Endopterygota</taxon>
        <taxon>Coleoptera</taxon>
        <taxon>Polyphaga</taxon>
        <taxon>Cucujiformia</taxon>
        <taxon>Tenebrionidae</taxon>
        <taxon>Pimeliinae</taxon>
        <taxon>Asbolus</taxon>
    </lineage>
</organism>
<dbReference type="GO" id="GO:0016787">
    <property type="term" value="F:hydrolase activity"/>
    <property type="evidence" value="ECO:0007669"/>
    <property type="project" value="UniProtKB-KW"/>
</dbReference>
<evidence type="ECO:0000256" key="5">
    <source>
        <dbReference type="ARBA" id="ARBA00022801"/>
    </source>
</evidence>
<evidence type="ECO:0000256" key="4">
    <source>
        <dbReference type="ARBA" id="ARBA00022741"/>
    </source>
</evidence>
<dbReference type="GO" id="GO:0005524">
    <property type="term" value="F:ATP binding"/>
    <property type="evidence" value="ECO:0007669"/>
    <property type="project" value="UniProtKB-KW"/>
</dbReference>
<feature type="domain" description="DNA2/NAM7 helicase helicase" evidence="8">
    <location>
        <begin position="228"/>
        <end position="305"/>
    </location>
</feature>
<evidence type="ECO:0000256" key="2">
    <source>
        <dbReference type="ARBA" id="ARBA00005601"/>
    </source>
</evidence>
<evidence type="ECO:0000256" key="1">
    <source>
        <dbReference type="ARBA" id="ARBA00004496"/>
    </source>
</evidence>
<dbReference type="SUPFAM" id="SSF52540">
    <property type="entry name" value="P-loop containing nucleoside triphosphate hydrolases"/>
    <property type="match status" value="1"/>
</dbReference>
<accession>A0A482VP39</accession>
<dbReference type="InterPro" id="IPR049080">
    <property type="entry name" value="MOV-10-like_beta-barrel"/>
</dbReference>
<gene>
    <name evidence="10" type="ORF">BDFB_010076</name>
</gene>
<keyword evidence="6" id="KW-0347">Helicase</keyword>
<feature type="non-terminal residue" evidence="10">
    <location>
        <position position="1"/>
    </location>
</feature>
<dbReference type="InterPro" id="IPR027417">
    <property type="entry name" value="P-loop_NTPase"/>
</dbReference>
<evidence type="ECO:0000256" key="6">
    <source>
        <dbReference type="ARBA" id="ARBA00022806"/>
    </source>
</evidence>
<comment type="similarity">
    <text evidence="2">Belongs to the DNA2/NAM7 helicase family. SDE3 subfamily.</text>
</comment>
<protein>
    <submittedName>
        <fullName evidence="10">AAA 11 domain containing protein</fullName>
    </submittedName>
</protein>
<dbReference type="PANTHER" id="PTHR45418:SF1">
    <property type="entry name" value="CANCER_TESTIS ANTIGEN 55"/>
    <property type="match status" value="1"/>
</dbReference>
<dbReference type="OrthoDB" id="6513042at2759"/>
<keyword evidence="5" id="KW-0378">Hydrolase</keyword>
<evidence type="ECO:0000259" key="9">
    <source>
        <dbReference type="Pfam" id="PF21634"/>
    </source>
</evidence>
<dbReference type="Gene3D" id="3.40.50.300">
    <property type="entry name" value="P-loop containing nucleotide triphosphate hydrolases"/>
    <property type="match status" value="1"/>
</dbReference>
<dbReference type="GO" id="GO:0005737">
    <property type="term" value="C:cytoplasm"/>
    <property type="evidence" value="ECO:0007669"/>
    <property type="project" value="UniProtKB-SubCell"/>
</dbReference>
<dbReference type="EMBL" id="QDEB01079654">
    <property type="protein sequence ID" value="RZC34473.1"/>
    <property type="molecule type" value="Genomic_DNA"/>
</dbReference>
<dbReference type="Pfam" id="PF21634">
    <property type="entry name" value="MOV-10_beta-barrel"/>
    <property type="match status" value="1"/>
</dbReference>
<comment type="caution">
    <text evidence="10">The sequence shown here is derived from an EMBL/GenBank/DDBJ whole genome shotgun (WGS) entry which is preliminary data.</text>
</comment>
<evidence type="ECO:0000259" key="8">
    <source>
        <dbReference type="Pfam" id="PF13086"/>
    </source>
</evidence>
<dbReference type="PANTHER" id="PTHR45418">
    <property type="entry name" value="CANCER/TESTIS ANTIGEN 55"/>
    <property type="match status" value="1"/>
</dbReference>
<feature type="non-terminal residue" evidence="10">
    <location>
        <position position="305"/>
    </location>
</feature>
<dbReference type="Pfam" id="PF13086">
    <property type="entry name" value="AAA_11"/>
    <property type="match status" value="2"/>
</dbReference>
<keyword evidence="3" id="KW-0963">Cytoplasm</keyword>
<dbReference type="GO" id="GO:0004386">
    <property type="term" value="F:helicase activity"/>
    <property type="evidence" value="ECO:0007669"/>
    <property type="project" value="UniProtKB-KW"/>
</dbReference>
<name>A0A482VP39_ASBVE</name>
<dbReference type="InterPro" id="IPR041677">
    <property type="entry name" value="DNA2/NAM7_AAA_11"/>
</dbReference>
<dbReference type="AlphaFoldDB" id="A0A482VP39"/>
<comment type="subcellular location">
    <subcellularLocation>
        <location evidence="1">Cytoplasm</location>
    </subcellularLocation>
</comment>
<evidence type="ECO:0000313" key="10">
    <source>
        <dbReference type="EMBL" id="RZC34473.1"/>
    </source>
</evidence>
<reference evidence="10 11" key="1">
    <citation type="submission" date="2017-03" db="EMBL/GenBank/DDBJ databases">
        <title>Genome of the blue death feigning beetle - Asbolus verrucosus.</title>
        <authorList>
            <person name="Rider S.D."/>
        </authorList>
    </citation>
    <scope>NUCLEOTIDE SEQUENCE [LARGE SCALE GENOMIC DNA]</scope>
    <source>
        <strain evidence="10">Butters</strain>
        <tissue evidence="10">Head and leg muscle</tissue>
    </source>
</reference>
<evidence type="ECO:0000256" key="7">
    <source>
        <dbReference type="ARBA" id="ARBA00022840"/>
    </source>
</evidence>
<keyword evidence="4" id="KW-0547">Nucleotide-binding</keyword>
<sequence>VPMNIKYDDILVLEVPGLAEKRPSVIVGDLIDIRVHDDLTAYRGIVKCVNDKTIDISYVDDELVNYIKQDPNMLLDVAFTLNRLTFERMHEAVDKVACNMLAALFPNHVDTHGLSQRNFRNIDFYNKNITNNPEQKDAVIKIVNNAQISPYIVFGPPGTGKTITIVEAILQIKESTTKRILVCAPANSACDNIAIMLLPHCTKSELLRIHSDTRETSTLTEELKKYSNMEVEGIFTKMSVDEIMKFRIVVTTLMLIGRYRNYKCDCVFIDEAAQASEPETNIALGLLTAGGQLILAGDPKQLGPM</sequence>